<dbReference type="EMBL" id="UZAK01036170">
    <property type="protein sequence ID" value="VDP54172.1"/>
    <property type="molecule type" value="Genomic_DNA"/>
</dbReference>
<proteinExistence type="predicted"/>
<sequence>MTQRRNWHGNIVNRRNQSRTNNESQSPTFKNRGADG</sequence>
<name>A0A183KFL8_9TREM</name>
<evidence type="ECO:0000256" key="1">
    <source>
        <dbReference type="SAM" id="MobiDB-lite"/>
    </source>
</evidence>
<dbReference type="Proteomes" id="UP000279833">
    <property type="component" value="Unassembled WGS sequence"/>
</dbReference>
<reference evidence="2 3" key="2">
    <citation type="submission" date="2018-11" db="EMBL/GenBank/DDBJ databases">
        <authorList>
            <consortium name="Pathogen Informatics"/>
        </authorList>
    </citation>
    <scope>NUCLEOTIDE SEQUENCE [LARGE SCALE GENOMIC DNA]</scope>
    <source>
        <strain evidence="2">Dakar</strain>
        <strain evidence="3">Dakar, Senegal</strain>
    </source>
</reference>
<feature type="region of interest" description="Disordered" evidence="1">
    <location>
        <begin position="1"/>
        <end position="36"/>
    </location>
</feature>
<organism evidence="4">
    <name type="scientific">Schistosoma curassoni</name>
    <dbReference type="NCBI Taxonomy" id="6186"/>
    <lineage>
        <taxon>Eukaryota</taxon>
        <taxon>Metazoa</taxon>
        <taxon>Spiralia</taxon>
        <taxon>Lophotrochozoa</taxon>
        <taxon>Platyhelminthes</taxon>
        <taxon>Trematoda</taxon>
        <taxon>Digenea</taxon>
        <taxon>Strigeidida</taxon>
        <taxon>Schistosomatoidea</taxon>
        <taxon>Schistosomatidae</taxon>
        <taxon>Schistosoma</taxon>
    </lineage>
</organism>
<reference evidence="4" key="1">
    <citation type="submission" date="2016-06" db="UniProtKB">
        <authorList>
            <consortium name="WormBaseParasite"/>
        </authorList>
    </citation>
    <scope>IDENTIFICATION</scope>
</reference>
<evidence type="ECO:0000313" key="4">
    <source>
        <dbReference type="WBParaSite" id="SCUD_0001381601-mRNA-1"/>
    </source>
</evidence>
<protein>
    <submittedName>
        <fullName evidence="4">Pilus assembly protein</fullName>
    </submittedName>
</protein>
<feature type="compositionally biased region" description="Polar residues" evidence="1">
    <location>
        <begin position="13"/>
        <end position="29"/>
    </location>
</feature>
<accession>A0A183KFL8</accession>
<gene>
    <name evidence="2" type="ORF">SCUD_LOCUS13813</name>
</gene>
<keyword evidence="3" id="KW-1185">Reference proteome</keyword>
<dbReference type="WBParaSite" id="SCUD_0001381601-mRNA-1">
    <property type="protein sequence ID" value="SCUD_0001381601-mRNA-1"/>
    <property type="gene ID" value="SCUD_0001381601"/>
</dbReference>
<evidence type="ECO:0000313" key="3">
    <source>
        <dbReference type="Proteomes" id="UP000279833"/>
    </source>
</evidence>
<dbReference type="AlphaFoldDB" id="A0A183KFL8"/>
<evidence type="ECO:0000313" key="2">
    <source>
        <dbReference type="EMBL" id="VDP54172.1"/>
    </source>
</evidence>